<protein>
    <submittedName>
        <fullName evidence="7">Efflux RND transporter periplasmic adaptor subunit</fullName>
    </submittedName>
</protein>
<dbReference type="PANTHER" id="PTHR30469:SF15">
    <property type="entry name" value="HLYD FAMILY OF SECRETION PROTEINS"/>
    <property type="match status" value="1"/>
</dbReference>
<evidence type="ECO:0000313" key="8">
    <source>
        <dbReference type="Proteomes" id="UP001548590"/>
    </source>
</evidence>
<proteinExistence type="inferred from homology"/>
<sequence>MKSFPSCRLMLCLLAGMLAACDQPVERPAAPRPVVVASASGGVGATPFLYPGEVRSRYEVDLAFRVGGKLVERRVNPGDTVRQGQVLARLDPADIALAEKSAVAQLAAAEADQALARTELERAQALLAQKFVSASVVDARRTQLEAATARVAQARAARSQAENQLGYATLTASRDGVVTAVPVEAGQVLAAGQLAVRIADPASREVLIWIPEGRTAGLRIGQPALVRAWNAPGRDYRGSLRELAASADATTRTYAARVRIEDADAALGLGASAGAGFLQAATGGGVEVPLSAVQRGEGNAGQVWVLDADNRVQARAVSVVAWRDERAVIGSGLAPGERVVSVGAHALTAGEVVRPVDEQAPVVLDATR</sequence>
<feature type="domain" description="CusB-like beta-barrel" evidence="5">
    <location>
        <begin position="210"/>
        <end position="274"/>
    </location>
</feature>
<feature type="coiled-coil region" evidence="2">
    <location>
        <begin position="106"/>
        <end position="164"/>
    </location>
</feature>
<feature type="domain" description="Multidrug resistance protein MdtA-like C-terminal permuted SH3" evidence="6">
    <location>
        <begin position="288"/>
        <end position="341"/>
    </location>
</feature>
<dbReference type="SUPFAM" id="SSF111369">
    <property type="entry name" value="HlyD-like secretion proteins"/>
    <property type="match status" value="1"/>
</dbReference>
<dbReference type="InterPro" id="IPR058627">
    <property type="entry name" value="MdtA-like_C"/>
</dbReference>
<evidence type="ECO:0000259" key="4">
    <source>
        <dbReference type="Pfam" id="PF25876"/>
    </source>
</evidence>
<accession>A0ABV2CMZ6</accession>
<evidence type="ECO:0000259" key="5">
    <source>
        <dbReference type="Pfam" id="PF25954"/>
    </source>
</evidence>
<evidence type="ECO:0000313" key="7">
    <source>
        <dbReference type="EMBL" id="MET1489218.1"/>
    </source>
</evidence>
<dbReference type="EMBL" id="JBEWLZ010000002">
    <property type="protein sequence ID" value="MET1489218.1"/>
    <property type="molecule type" value="Genomic_DNA"/>
</dbReference>
<dbReference type="Gene3D" id="2.40.420.20">
    <property type="match status" value="1"/>
</dbReference>
<feature type="chain" id="PRO_5046868561" evidence="3">
    <location>
        <begin position="21"/>
        <end position="368"/>
    </location>
</feature>
<dbReference type="InterPro" id="IPR006143">
    <property type="entry name" value="RND_pump_MFP"/>
</dbReference>
<gene>
    <name evidence="7" type="ORF">ABVT11_05235</name>
</gene>
<keyword evidence="3" id="KW-0732">Signal</keyword>
<evidence type="ECO:0000259" key="6">
    <source>
        <dbReference type="Pfam" id="PF25967"/>
    </source>
</evidence>
<feature type="domain" description="Multidrug resistance protein MdtA-like alpha-helical hairpin" evidence="4">
    <location>
        <begin position="99"/>
        <end position="168"/>
    </location>
</feature>
<dbReference type="Pfam" id="PF25967">
    <property type="entry name" value="RND-MFP_C"/>
    <property type="match status" value="1"/>
</dbReference>
<dbReference type="Proteomes" id="UP001548590">
    <property type="component" value="Unassembled WGS sequence"/>
</dbReference>
<dbReference type="Pfam" id="PF25876">
    <property type="entry name" value="HH_MFP_RND"/>
    <property type="match status" value="1"/>
</dbReference>
<dbReference type="Pfam" id="PF25954">
    <property type="entry name" value="Beta-barrel_RND_2"/>
    <property type="match status" value="1"/>
</dbReference>
<dbReference type="NCBIfam" id="TIGR01730">
    <property type="entry name" value="RND_mfp"/>
    <property type="match status" value="1"/>
</dbReference>
<keyword evidence="2" id="KW-0175">Coiled coil</keyword>
<feature type="signal peptide" evidence="3">
    <location>
        <begin position="1"/>
        <end position="20"/>
    </location>
</feature>
<dbReference type="PROSITE" id="PS51257">
    <property type="entry name" value="PROKAR_LIPOPROTEIN"/>
    <property type="match status" value="1"/>
</dbReference>
<dbReference type="Gene3D" id="2.40.50.100">
    <property type="match status" value="1"/>
</dbReference>
<keyword evidence="8" id="KW-1185">Reference proteome</keyword>
<dbReference type="PANTHER" id="PTHR30469">
    <property type="entry name" value="MULTIDRUG RESISTANCE PROTEIN MDTA"/>
    <property type="match status" value="1"/>
</dbReference>
<dbReference type="RefSeq" id="WP_345924408.1">
    <property type="nucleotide sequence ID" value="NZ_JBDIVF010000001.1"/>
</dbReference>
<dbReference type="InterPro" id="IPR058624">
    <property type="entry name" value="MdtA-like_HH"/>
</dbReference>
<comment type="similarity">
    <text evidence="1">Belongs to the membrane fusion protein (MFP) (TC 8.A.1) family.</text>
</comment>
<evidence type="ECO:0000256" key="2">
    <source>
        <dbReference type="SAM" id="Coils"/>
    </source>
</evidence>
<name>A0ABV2CMZ6_9RHOO</name>
<dbReference type="Gene3D" id="2.40.30.170">
    <property type="match status" value="1"/>
</dbReference>
<organism evidence="7 8">
    <name type="scientific">Uliginosibacterium paludis</name>
    <dbReference type="NCBI Taxonomy" id="1615952"/>
    <lineage>
        <taxon>Bacteria</taxon>
        <taxon>Pseudomonadati</taxon>
        <taxon>Pseudomonadota</taxon>
        <taxon>Betaproteobacteria</taxon>
        <taxon>Rhodocyclales</taxon>
        <taxon>Zoogloeaceae</taxon>
        <taxon>Uliginosibacterium</taxon>
    </lineage>
</organism>
<dbReference type="Gene3D" id="1.10.287.470">
    <property type="entry name" value="Helix hairpin bin"/>
    <property type="match status" value="1"/>
</dbReference>
<reference evidence="7 8" key="1">
    <citation type="submission" date="2024-07" db="EMBL/GenBank/DDBJ databases">
        <title>Uliginosibacterium paludis KCTC:42655.</title>
        <authorList>
            <person name="Kim M.K."/>
        </authorList>
    </citation>
    <scope>NUCLEOTIDE SEQUENCE [LARGE SCALE GENOMIC DNA]</scope>
    <source>
        <strain evidence="7 8">KCTC 42655</strain>
    </source>
</reference>
<comment type="caution">
    <text evidence="7">The sequence shown here is derived from an EMBL/GenBank/DDBJ whole genome shotgun (WGS) entry which is preliminary data.</text>
</comment>
<dbReference type="InterPro" id="IPR058792">
    <property type="entry name" value="Beta-barrel_RND_2"/>
</dbReference>
<evidence type="ECO:0000256" key="1">
    <source>
        <dbReference type="ARBA" id="ARBA00009477"/>
    </source>
</evidence>
<evidence type="ECO:0000256" key="3">
    <source>
        <dbReference type="SAM" id="SignalP"/>
    </source>
</evidence>